<evidence type="ECO:0000259" key="7">
    <source>
        <dbReference type="PROSITE" id="PS50059"/>
    </source>
</evidence>
<name>A0A327QQC3_9BACT</name>
<dbReference type="EMBL" id="QLLL01000003">
    <property type="protein sequence ID" value="RAJ06769.1"/>
    <property type="molecule type" value="Genomic_DNA"/>
</dbReference>
<proteinExistence type="inferred from homology"/>
<dbReference type="InterPro" id="IPR046357">
    <property type="entry name" value="PPIase_dom_sf"/>
</dbReference>
<evidence type="ECO:0000313" key="8">
    <source>
        <dbReference type="EMBL" id="RAJ06769.1"/>
    </source>
</evidence>
<gene>
    <name evidence="8" type="ORF">LX64_01896</name>
</gene>
<dbReference type="GO" id="GO:0003755">
    <property type="term" value="F:peptidyl-prolyl cis-trans isomerase activity"/>
    <property type="evidence" value="ECO:0007669"/>
    <property type="project" value="UniProtKB-UniRule"/>
</dbReference>
<dbReference type="Proteomes" id="UP000249547">
    <property type="component" value="Unassembled WGS sequence"/>
</dbReference>
<feature type="domain" description="PPIase FKBP-type" evidence="7">
    <location>
        <begin position="183"/>
        <end position="278"/>
    </location>
</feature>
<organism evidence="8 9">
    <name type="scientific">Chitinophaga skermanii</name>
    <dbReference type="NCBI Taxonomy" id="331697"/>
    <lineage>
        <taxon>Bacteria</taxon>
        <taxon>Pseudomonadati</taxon>
        <taxon>Bacteroidota</taxon>
        <taxon>Chitinophagia</taxon>
        <taxon>Chitinophagales</taxon>
        <taxon>Chitinophagaceae</taxon>
        <taxon>Chitinophaga</taxon>
    </lineage>
</organism>
<dbReference type="SUPFAM" id="SSF54534">
    <property type="entry name" value="FKBP-like"/>
    <property type="match status" value="2"/>
</dbReference>
<evidence type="ECO:0000256" key="1">
    <source>
        <dbReference type="ARBA" id="ARBA00000971"/>
    </source>
</evidence>
<dbReference type="Pfam" id="PF00254">
    <property type="entry name" value="FKBP_C"/>
    <property type="match status" value="1"/>
</dbReference>
<dbReference type="InterPro" id="IPR001179">
    <property type="entry name" value="PPIase_FKBP_dom"/>
</dbReference>
<evidence type="ECO:0000256" key="4">
    <source>
        <dbReference type="ARBA" id="ARBA00023235"/>
    </source>
</evidence>
<comment type="caution">
    <text evidence="8">The sequence shown here is derived from an EMBL/GenBank/DDBJ whole genome shotgun (WGS) entry which is preliminary data.</text>
</comment>
<evidence type="ECO:0000256" key="3">
    <source>
        <dbReference type="ARBA" id="ARBA00023110"/>
    </source>
</evidence>
<dbReference type="RefSeq" id="WP_111597361.1">
    <property type="nucleotide sequence ID" value="NZ_QLLL01000003.1"/>
</dbReference>
<evidence type="ECO:0000313" key="9">
    <source>
        <dbReference type="Proteomes" id="UP000249547"/>
    </source>
</evidence>
<dbReference type="PROSITE" id="PS50059">
    <property type="entry name" value="FKBP_PPIASE"/>
    <property type="match status" value="1"/>
</dbReference>
<dbReference type="PANTHER" id="PTHR43811">
    <property type="entry name" value="FKBP-TYPE PEPTIDYL-PROLYL CIS-TRANS ISOMERASE FKPA"/>
    <property type="match status" value="1"/>
</dbReference>
<dbReference type="AlphaFoldDB" id="A0A327QQC3"/>
<sequence length="298" mass="32048">MKKKHLLLVAAVALGITVVSCGGSRGKKGKTSGGFEYTILKSGDGEQLKVGDTALMYINQKINDSMLLDSRKESPEPIPISIVKSTDKFDLMDGLASLRVGDSAVFSIPVDSLPQLPFFAKKGDKINLTFTVAGKYSTADQVKKDEKEIDEYIKKNNSKATKTADGIYVEIKEEGKGPKPAAGDTVSVFYTGRTLDGKMFDSNTDSSMRPGMPLEALKFPVGMGYVIKGWDLGLAGLTEGTKAHIIIPSPLAYGFRGSMPMIKPNTVLTFDVYLQKVTKGQPVAPAAEKADDHAGHNH</sequence>
<comment type="similarity">
    <text evidence="2 6">Belongs to the FKBP-type PPIase family.</text>
</comment>
<keyword evidence="3 5" id="KW-0697">Rotamase</keyword>
<evidence type="ECO:0000256" key="2">
    <source>
        <dbReference type="ARBA" id="ARBA00006577"/>
    </source>
</evidence>
<keyword evidence="9" id="KW-1185">Reference proteome</keyword>
<protein>
    <recommendedName>
        <fullName evidence="6">Peptidyl-prolyl cis-trans isomerase</fullName>
        <ecNumber evidence="6">5.2.1.8</ecNumber>
    </recommendedName>
</protein>
<accession>A0A327QQC3</accession>
<evidence type="ECO:0000256" key="6">
    <source>
        <dbReference type="RuleBase" id="RU003915"/>
    </source>
</evidence>
<evidence type="ECO:0000256" key="5">
    <source>
        <dbReference type="PROSITE-ProRule" id="PRU00277"/>
    </source>
</evidence>
<dbReference type="Gene3D" id="3.10.50.40">
    <property type="match status" value="2"/>
</dbReference>
<dbReference type="EC" id="5.2.1.8" evidence="6"/>
<reference evidence="8 9" key="1">
    <citation type="submission" date="2018-06" db="EMBL/GenBank/DDBJ databases">
        <title>Genomic Encyclopedia of Archaeal and Bacterial Type Strains, Phase II (KMG-II): from individual species to whole genera.</title>
        <authorList>
            <person name="Goeker M."/>
        </authorList>
    </citation>
    <scope>NUCLEOTIDE SEQUENCE [LARGE SCALE GENOMIC DNA]</scope>
    <source>
        <strain evidence="8 9">DSM 23857</strain>
    </source>
</reference>
<dbReference type="PROSITE" id="PS51257">
    <property type="entry name" value="PROKAR_LIPOPROTEIN"/>
    <property type="match status" value="1"/>
</dbReference>
<keyword evidence="4 5" id="KW-0413">Isomerase</keyword>
<comment type="catalytic activity">
    <reaction evidence="1 5 6">
        <text>[protein]-peptidylproline (omega=180) = [protein]-peptidylproline (omega=0)</text>
        <dbReference type="Rhea" id="RHEA:16237"/>
        <dbReference type="Rhea" id="RHEA-COMP:10747"/>
        <dbReference type="Rhea" id="RHEA-COMP:10748"/>
        <dbReference type="ChEBI" id="CHEBI:83833"/>
        <dbReference type="ChEBI" id="CHEBI:83834"/>
        <dbReference type="EC" id="5.2.1.8"/>
    </reaction>
</comment>
<dbReference type="PANTHER" id="PTHR43811:SF19">
    <property type="entry name" value="39 KDA FK506-BINDING NUCLEAR PROTEIN"/>
    <property type="match status" value="1"/>
</dbReference>
<dbReference type="OrthoDB" id="9814548at2"/>